<dbReference type="Gene3D" id="1.25.40.10">
    <property type="entry name" value="Tetratricopeptide repeat domain"/>
    <property type="match status" value="1"/>
</dbReference>
<gene>
    <name evidence="2" type="ORF">SAMN02745196_02865</name>
</gene>
<dbReference type="PROSITE" id="PS50005">
    <property type="entry name" value="TPR"/>
    <property type="match status" value="2"/>
</dbReference>
<dbReference type="SMART" id="SM00028">
    <property type="entry name" value="TPR"/>
    <property type="match status" value="2"/>
</dbReference>
<dbReference type="Pfam" id="PF13181">
    <property type="entry name" value="TPR_8"/>
    <property type="match status" value="3"/>
</dbReference>
<protein>
    <submittedName>
        <fullName evidence="2">Tetratricopeptide repeat-containing protein</fullName>
    </submittedName>
</protein>
<dbReference type="Proteomes" id="UP000184526">
    <property type="component" value="Unassembled WGS sequence"/>
</dbReference>
<evidence type="ECO:0000313" key="3">
    <source>
        <dbReference type="Proteomes" id="UP000184526"/>
    </source>
</evidence>
<dbReference type="STRING" id="1121306.SAMN02745196_02865"/>
<feature type="repeat" description="TPR" evidence="1">
    <location>
        <begin position="242"/>
        <end position="275"/>
    </location>
</feature>
<proteinExistence type="predicted"/>
<dbReference type="EMBL" id="FQXP01000013">
    <property type="protein sequence ID" value="SHI10179.1"/>
    <property type="molecule type" value="Genomic_DNA"/>
</dbReference>
<accession>A0A1M5YE57</accession>
<keyword evidence="3" id="KW-1185">Reference proteome</keyword>
<dbReference type="InterPro" id="IPR019734">
    <property type="entry name" value="TPR_rpt"/>
</dbReference>
<evidence type="ECO:0000313" key="2">
    <source>
        <dbReference type="EMBL" id="SHI10179.1"/>
    </source>
</evidence>
<dbReference type="OrthoDB" id="358807at2"/>
<dbReference type="AlphaFoldDB" id="A0A1M5YE57"/>
<keyword evidence="1" id="KW-0802">TPR repeat</keyword>
<name>A0A1M5YE57_9CLOT</name>
<organism evidence="2 3">
    <name type="scientific">Clostridium collagenovorans DSM 3089</name>
    <dbReference type="NCBI Taxonomy" id="1121306"/>
    <lineage>
        <taxon>Bacteria</taxon>
        <taxon>Bacillati</taxon>
        <taxon>Bacillota</taxon>
        <taxon>Clostridia</taxon>
        <taxon>Eubacteriales</taxon>
        <taxon>Clostridiaceae</taxon>
        <taxon>Clostridium</taxon>
    </lineage>
</organism>
<sequence length="353" mass="40787">MDIKSRFNEKLSKLLFIEIKADTKIGECILKKGIYVPIKANEVADNVEKGEDFKNIPLKHLIEGMFYVLGADSEFRYNNEYKNILKSLEESTYFIKGRIANLVSDDELEEAYILLKGLITIEQSNENLEKAYLILENLRSLDEMFEFEELSLIDMGKKTEGFSSPYLYESLILRDKKDFQGALHSLNLYISLGGKETSEVIEFKQSLSSINQYEKGKMLVDEDPTAALKILLPLIEYFTDSAEVFYYVAVAYRNLENFEKAIYYLNEAFTIDDGLIEVINEYGINYASLQDYERAILYFKKAFEATKSVEICTNIIMCYLNLGNMEEAKNHMEIATRLDPKDEIVSELKNYIK</sequence>
<feature type="repeat" description="TPR" evidence="1">
    <location>
        <begin position="276"/>
        <end position="309"/>
    </location>
</feature>
<evidence type="ECO:0000256" key="1">
    <source>
        <dbReference type="PROSITE-ProRule" id="PRU00339"/>
    </source>
</evidence>
<dbReference type="SUPFAM" id="SSF48452">
    <property type="entry name" value="TPR-like"/>
    <property type="match status" value="1"/>
</dbReference>
<reference evidence="2 3" key="1">
    <citation type="submission" date="2016-11" db="EMBL/GenBank/DDBJ databases">
        <authorList>
            <person name="Jaros S."/>
            <person name="Januszkiewicz K."/>
            <person name="Wedrychowicz H."/>
        </authorList>
    </citation>
    <scope>NUCLEOTIDE SEQUENCE [LARGE SCALE GENOMIC DNA]</scope>
    <source>
        <strain evidence="2 3">DSM 3089</strain>
    </source>
</reference>
<dbReference type="InterPro" id="IPR011990">
    <property type="entry name" value="TPR-like_helical_dom_sf"/>
</dbReference>
<dbReference type="RefSeq" id="WP_072832682.1">
    <property type="nucleotide sequence ID" value="NZ_FQXP01000013.1"/>
</dbReference>